<evidence type="ECO:0000313" key="7">
    <source>
        <dbReference type="Proteomes" id="UP000305836"/>
    </source>
</evidence>
<evidence type="ECO:0000256" key="4">
    <source>
        <dbReference type="ARBA" id="ARBA00023014"/>
    </source>
</evidence>
<dbReference type="RefSeq" id="WP_137257044.1">
    <property type="nucleotide sequence ID" value="NZ_JBHSPQ010000003.1"/>
</dbReference>
<gene>
    <name evidence="6" type="ORF">FDA38_27570</name>
</gene>
<evidence type="ECO:0000256" key="3">
    <source>
        <dbReference type="ARBA" id="ARBA00023004"/>
    </source>
</evidence>
<evidence type="ECO:0000313" key="6">
    <source>
        <dbReference type="EMBL" id="TKK76175.1"/>
    </source>
</evidence>
<dbReference type="InterPro" id="IPR018967">
    <property type="entry name" value="FeS-contain_CDGSH-typ"/>
</dbReference>
<keyword evidence="7" id="KW-1185">Reference proteome</keyword>
<keyword evidence="1" id="KW-0001">2Fe-2S</keyword>
<dbReference type="EMBL" id="SZPZ01000004">
    <property type="protein sequence ID" value="TKK76175.1"/>
    <property type="molecule type" value="Genomic_DNA"/>
</dbReference>
<feature type="domain" description="Iron-binding zinc finger CDGSH type" evidence="5">
    <location>
        <begin position="30"/>
        <end position="66"/>
    </location>
</feature>
<dbReference type="Pfam" id="PF09360">
    <property type="entry name" value="zf-CDGSH"/>
    <property type="match status" value="1"/>
</dbReference>
<comment type="caution">
    <text evidence="6">The sequence shown here is derived from an EMBL/GenBank/DDBJ whole genome shotgun (WGS) entry which is preliminary data.</text>
</comment>
<dbReference type="Gene3D" id="3.40.5.90">
    <property type="entry name" value="CDGSH iron-sulfur domain, mitoNEET-type"/>
    <property type="match status" value="1"/>
</dbReference>
<dbReference type="SMART" id="SM00704">
    <property type="entry name" value="ZnF_CDGSH"/>
    <property type="match status" value="1"/>
</dbReference>
<reference evidence="6 7" key="1">
    <citation type="submission" date="2019-04" db="EMBL/GenBank/DDBJ databases">
        <title>Kribbella sp. NEAU-THZ 27 nov., a novel actinomycete isolated from soil.</title>
        <authorList>
            <person name="Duan L."/>
        </authorList>
    </citation>
    <scope>NUCLEOTIDE SEQUENCE [LARGE SCALE GENOMIC DNA]</scope>
    <source>
        <strain evidence="7">NEAU-THZ27</strain>
    </source>
</reference>
<keyword evidence="2" id="KW-0479">Metal-binding</keyword>
<organism evidence="6 7">
    <name type="scientific">Kribbella jiaozuonensis</name>
    <dbReference type="NCBI Taxonomy" id="2575441"/>
    <lineage>
        <taxon>Bacteria</taxon>
        <taxon>Bacillati</taxon>
        <taxon>Actinomycetota</taxon>
        <taxon>Actinomycetes</taxon>
        <taxon>Propionibacteriales</taxon>
        <taxon>Kribbellaceae</taxon>
        <taxon>Kribbella</taxon>
    </lineage>
</organism>
<dbReference type="Proteomes" id="UP000305836">
    <property type="component" value="Unassembled WGS sequence"/>
</dbReference>
<protein>
    <submittedName>
        <fullName evidence="6">CDGSH iron-sulfur domain-containing protein</fullName>
    </submittedName>
</protein>
<accession>A0A4U3LKC5</accession>
<evidence type="ECO:0000259" key="5">
    <source>
        <dbReference type="SMART" id="SM00704"/>
    </source>
</evidence>
<keyword evidence="3" id="KW-0408">Iron</keyword>
<evidence type="ECO:0000256" key="1">
    <source>
        <dbReference type="ARBA" id="ARBA00022714"/>
    </source>
</evidence>
<dbReference type="GO" id="GO:0005737">
    <property type="term" value="C:cytoplasm"/>
    <property type="evidence" value="ECO:0007669"/>
    <property type="project" value="UniProtKB-ARBA"/>
</dbReference>
<evidence type="ECO:0000256" key="2">
    <source>
        <dbReference type="ARBA" id="ARBA00022723"/>
    </source>
</evidence>
<dbReference type="GO" id="GO:0046872">
    <property type="term" value="F:metal ion binding"/>
    <property type="evidence" value="ECO:0007669"/>
    <property type="project" value="UniProtKB-KW"/>
</dbReference>
<dbReference type="AlphaFoldDB" id="A0A4U3LKC5"/>
<name>A0A4U3LKC5_9ACTN</name>
<dbReference type="InterPro" id="IPR042216">
    <property type="entry name" value="MitoNEET_CISD"/>
</dbReference>
<sequence>MTMQDDSAAQLRFYPDGPILVRGDFELLDENGDAMAAARRTIALCRCGRTAIPPFCDGTHTIPQRTRAS</sequence>
<dbReference type="GO" id="GO:0051537">
    <property type="term" value="F:2 iron, 2 sulfur cluster binding"/>
    <property type="evidence" value="ECO:0007669"/>
    <property type="project" value="UniProtKB-KW"/>
</dbReference>
<keyword evidence="4" id="KW-0411">Iron-sulfur</keyword>
<proteinExistence type="predicted"/>
<dbReference type="OrthoDB" id="9800162at2"/>